<evidence type="ECO:0000313" key="2">
    <source>
        <dbReference type="EMBL" id="XAN09159.1"/>
    </source>
</evidence>
<dbReference type="SUPFAM" id="SSF109854">
    <property type="entry name" value="DinB/YfiT-like putative metalloenzymes"/>
    <property type="match status" value="1"/>
</dbReference>
<dbReference type="Proteomes" id="UP001442841">
    <property type="component" value="Chromosome"/>
</dbReference>
<dbReference type="Pfam" id="PF11716">
    <property type="entry name" value="MDMPI_N"/>
    <property type="match status" value="1"/>
</dbReference>
<dbReference type="InterPro" id="IPR036527">
    <property type="entry name" value="SCP2_sterol-bd_dom_sf"/>
</dbReference>
<sequence length="236" mass="25586">MRTLEMSLGWMNQGTEMFTAALAELSDEQLTEPIALSGWTGKHLLAHLANNAEALGNLVEWARTGIETPMYSSNDQRAADIESGAQRPVAELRERYAETAATLASRLEGLSEQQWEAGIRTNAGRPVQGTEIPWMRAREVMVHTVDLGAKTFGDLPVSFLGALLDDVTAKRATDGTPTLEILSRNTGESWRIEGDGDSLRVMAMIDDLAAWLTGRSDGAGVKVLGPGELPALPKWL</sequence>
<keyword evidence="3" id="KW-1185">Reference proteome</keyword>
<evidence type="ECO:0000313" key="3">
    <source>
        <dbReference type="Proteomes" id="UP001442841"/>
    </source>
</evidence>
<organism evidence="2 3">
    <name type="scientific">Ammonicoccus fulvus</name>
    <dbReference type="NCBI Taxonomy" id="3138240"/>
    <lineage>
        <taxon>Bacteria</taxon>
        <taxon>Bacillati</taxon>
        <taxon>Actinomycetota</taxon>
        <taxon>Actinomycetes</taxon>
        <taxon>Propionibacteriales</taxon>
        <taxon>Propionibacteriaceae</taxon>
        <taxon>Ammonicoccus</taxon>
    </lineage>
</organism>
<dbReference type="RefSeq" id="WP_425310616.1">
    <property type="nucleotide sequence ID" value="NZ_CP154795.1"/>
</dbReference>
<dbReference type="InterPro" id="IPR024344">
    <property type="entry name" value="MDMPI_metal-binding"/>
</dbReference>
<dbReference type="EMBL" id="CP154795">
    <property type="protein sequence ID" value="XAN09159.1"/>
    <property type="molecule type" value="Genomic_DNA"/>
</dbReference>
<dbReference type="SUPFAM" id="SSF55718">
    <property type="entry name" value="SCP-like"/>
    <property type="match status" value="1"/>
</dbReference>
<reference evidence="2 3" key="1">
    <citation type="submission" date="2024-04" db="EMBL/GenBank/DDBJ databases">
        <title>Isolation of an actinomycete strain from pig manure.</title>
        <authorList>
            <person name="Gong T."/>
            <person name="Yu Z."/>
            <person name="An M."/>
            <person name="Wei C."/>
            <person name="Yang W."/>
            <person name="Liu L."/>
        </authorList>
    </citation>
    <scope>NUCLEOTIDE SEQUENCE [LARGE SCALE GENOMIC DNA]</scope>
    <source>
        <strain evidence="2 3">ZF39</strain>
    </source>
</reference>
<protein>
    <submittedName>
        <fullName evidence="2">Maleylpyruvate isomerase family mycothiol-dependent enzyme</fullName>
    </submittedName>
</protein>
<dbReference type="InterPro" id="IPR017517">
    <property type="entry name" value="Maleyloyr_isom"/>
</dbReference>
<gene>
    <name evidence="2" type="ORF">AADG42_18160</name>
</gene>
<name>A0ABZ3FVR3_9ACTN</name>
<keyword evidence="2" id="KW-0413">Isomerase</keyword>
<evidence type="ECO:0000259" key="1">
    <source>
        <dbReference type="Pfam" id="PF11716"/>
    </source>
</evidence>
<dbReference type="Gene3D" id="3.30.1050.20">
    <property type="match status" value="1"/>
</dbReference>
<feature type="domain" description="Mycothiol-dependent maleylpyruvate isomerase metal-binding" evidence="1">
    <location>
        <begin position="14"/>
        <end position="147"/>
    </location>
</feature>
<dbReference type="GO" id="GO:0016853">
    <property type="term" value="F:isomerase activity"/>
    <property type="evidence" value="ECO:0007669"/>
    <property type="project" value="UniProtKB-KW"/>
</dbReference>
<dbReference type="InterPro" id="IPR034660">
    <property type="entry name" value="DinB/YfiT-like"/>
</dbReference>
<proteinExistence type="predicted"/>
<dbReference type="Gene3D" id="1.20.120.450">
    <property type="entry name" value="dinb family like domain"/>
    <property type="match status" value="1"/>
</dbReference>
<accession>A0ABZ3FVR3</accession>
<dbReference type="NCBIfam" id="TIGR03083">
    <property type="entry name" value="maleylpyruvate isomerase family mycothiol-dependent enzyme"/>
    <property type="match status" value="1"/>
</dbReference>